<name>A0A853EWU5_9MICO</name>
<dbReference type="EMBL" id="JACBYE010000020">
    <property type="protein sequence ID" value="NYS93803.1"/>
    <property type="molecule type" value="Genomic_DNA"/>
</dbReference>
<evidence type="ECO:0000256" key="2">
    <source>
        <dbReference type="ARBA" id="ARBA00023015"/>
    </source>
</evidence>
<comment type="similarity">
    <text evidence="1">Belongs to the sigma-70 factor family. ECF subfamily.</text>
</comment>
<dbReference type="GO" id="GO:0016987">
    <property type="term" value="F:sigma factor activity"/>
    <property type="evidence" value="ECO:0007669"/>
    <property type="project" value="UniProtKB-KW"/>
</dbReference>
<dbReference type="InterPro" id="IPR013325">
    <property type="entry name" value="RNA_pol_sigma_r2"/>
</dbReference>
<dbReference type="Gene3D" id="1.10.1740.10">
    <property type="match status" value="1"/>
</dbReference>
<evidence type="ECO:0000259" key="9">
    <source>
        <dbReference type="Pfam" id="PF13490"/>
    </source>
</evidence>
<accession>A0A853EWU5</accession>
<dbReference type="Pfam" id="PF04542">
    <property type="entry name" value="Sigma70_r2"/>
    <property type="match status" value="1"/>
</dbReference>
<reference evidence="10 11" key="1">
    <citation type="submission" date="2020-07" db="EMBL/GenBank/DDBJ databases">
        <title>MOT database genomes.</title>
        <authorList>
            <person name="Joseph S."/>
            <person name="Aduse-Opoku J."/>
            <person name="Hashim A."/>
            <person name="Wade W."/>
            <person name="Curtis M."/>
        </authorList>
    </citation>
    <scope>NUCLEOTIDE SEQUENCE [LARGE SCALE GENOMIC DNA]</scope>
    <source>
        <strain evidence="10 11">DSM 100099</strain>
    </source>
</reference>
<evidence type="ECO:0000256" key="3">
    <source>
        <dbReference type="ARBA" id="ARBA00023082"/>
    </source>
</evidence>
<dbReference type="InterPro" id="IPR036388">
    <property type="entry name" value="WH-like_DNA-bd_sf"/>
</dbReference>
<dbReference type="InterPro" id="IPR007627">
    <property type="entry name" value="RNA_pol_sigma70_r2"/>
</dbReference>
<dbReference type="SUPFAM" id="SSF88946">
    <property type="entry name" value="Sigma2 domain of RNA polymerase sigma factors"/>
    <property type="match status" value="1"/>
</dbReference>
<proteinExistence type="inferred from homology"/>
<keyword evidence="7" id="KW-0812">Transmembrane</keyword>
<evidence type="ECO:0000313" key="10">
    <source>
        <dbReference type="EMBL" id="NYS93803.1"/>
    </source>
</evidence>
<keyword evidence="3" id="KW-0731">Sigma factor</keyword>
<dbReference type="Gene3D" id="1.10.10.1320">
    <property type="entry name" value="Anti-sigma factor, zinc-finger domain"/>
    <property type="match status" value="1"/>
</dbReference>
<dbReference type="PANTHER" id="PTHR43133:SF8">
    <property type="entry name" value="RNA POLYMERASE SIGMA FACTOR HI_1459-RELATED"/>
    <property type="match status" value="1"/>
</dbReference>
<evidence type="ECO:0000256" key="4">
    <source>
        <dbReference type="ARBA" id="ARBA00023125"/>
    </source>
</evidence>
<sequence length="666" mass="68771">MEQTPVDWSPGDRAVARSGVQGRGDLEAPHGADLERLSDEELAGRARTGDPVPFEMLWRRHADAGRRVASRFTAASDPDDIVQEAYLRIFSSLGRGRGPDGPFRPYLYQTIRNIAITWSRQQTSSIELLADLSDGSDLSESVLEGTMTATAFRSLPVRWQEVLWYTEVEGLEAADIAPLLGIRPGAVSALSYRAREGLRRAWLQAHVSSTALPEECRWSAERMGEANRDALSPTNRERFDRHLEGCSRCTLTLDEVDEASRRLGLVLVPILVGVPWSTLQGATAVPAVGVVTGSSALPPGGRVGRWSAFSSVVQSGSRVSVRALAVLVAVLVTISAAVVLAWGVLRDTTAEGSGGAVRTASAAPVPDPARSGEPAEPGTLDEPSAPGDLGAVDGVPLLPPADPAEPLVSGGERTGSTTTAQTPTPPGGVPGATSGSEDSPGLHEPAQPSLPEEPGTPDGPSILGTDDRPGAPTLTGPPAEVPLTVFPGLSGVAAPDSLVVISTVAGDKLAVARADARGTWSALVCTAAVGESSVCSADGESLAVVARVLDERTGLVSEPSGALSWTFERPTVVLSNPAGGPFVSGDIPVELAGSAGQVVQVIIDGTPTGRYHLLPQSGVLVWRDAAAGSHTVGVRYVTVAGEGTGAAPTAFGPVRSMTVTIEPAAG</sequence>
<dbReference type="Gene3D" id="1.10.10.10">
    <property type="entry name" value="Winged helix-like DNA-binding domain superfamily/Winged helix DNA-binding domain"/>
    <property type="match status" value="1"/>
</dbReference>
<dbReference type="InterPro" id="IPR039425">
    <property type="entry name" value="RNA_pol_sigma-70-like"/>
</dbReference>
<dbReference type="NCBIfam" id="TIGR02937">
    <property type="entry name" value="sigma70-ECF"/>
    <property type="match status" value="1"/>
</dbReference>
<dbReference type="SUPFAM" id="SSF88659">
    <property type="entry name" value="Sigma3 and sigma4 domains of RNA polymerase sigma factors"/>
    <property type="match status" value="1"/>
</dbReference>
<evidence type="ECO:0000256" key="7">
    <source>
        <dbReference type="SAM" id="Phobius"/>
    </source>
</evidence>
<keyword evidence="2" id="KW-0805">Transcription regulation</keyword>
<dbReference type="InterPro" id="IPR041916">
    <property type="entry name" value="Anti_sigma_zinc_sf"/>
</dbReference>
<organism evidence="10 11">
    <name type="scientific">Sanguibacter inulinus</name>
    <dbReference type="NCBI Taxonomy" id="60922"/>
    <lineage>
        <taxon>Bacteria</taxon>
        <taxon>Bacillati</taxon>
        <taxon>Actinomycetota</taxon>
        <taxon>Actinomycetes</taxon>
        <taxon>Micrococcales</taxon>
        <taxon>Sanguibacteraceae</taxon>
        <taxon>Sanguibacter</taxon>
    </lineage>
</organism>
<feature type="domain" description="RNA polymerase sigma-70 region 2" evidence="8">
    <location>
        <begin position="57"/>
        <end position="123"/>
    </location>
</feature>
<keyword evidence="11" id="KW-1185">Reference proteome</keyword>
<feature type="domain" description="Putative zinc-finger" evidence="9">
    <location>
        <begin position="216"/>
        <end position="249"/>
    </location>
</feature>
<dbReference type="Pfam" id="PF13490">
    <property type="entry name" value="zf-HC2"/>
    <property type="match status" value="1"/>
</dbReference>
<evidence type="ECO:0000256" key="1">
    <source>
        <dbReference type="ARBA" id="ARBA00010641"/>
    </source>
</evidence>
<protein>
    <submittedName>
        <fullName evidence="10">Sigma-70 family RNA polymerase sigma factor</fullName>
    </submittedName>
</protein>
<dbReference type="InterPro" id="IPR013324">
    <property type="entry name" value="RNA_pol_sigma_r3/r4-like"/>
</dbReference>
<keyword evidence="4" id="KW-0238">DNA-binding</keyword>
<dbReference type="RefSeq" id="WP_179913357.1">
    <property type="nucleotide sequence ID" value="NZ_JACBYE010000020.1"/>
</dbReference>
<dbReference type="InterPro" id="IPR014284">
    <property type="entry name" value="RNA_pol_sigma-70_dom"/>
</dbReference>
<feature type="region of interest" description="Disordered" evidence="6">
    <location>
        <begin position="1"/>
        <end position="29"/>
    </location>
</feature>
<dbReference type="PANTHER" id="PTHR43133">
    <property type="entry name" value="RNA POLYMERASE ECF-TYPE SIGMA FACTO"/>
    <property type="match status" value="1"/>
</dbReference>
<keyword evidence="7" id="KW-1133">Transmembrane helix</keyword>
<feature type="transmembrane region" description="Helical" evidence="7">
    <location>
        <begin position="324"/>
        <end position="345"/>
    </location>
</feature>
<dbReference type="GO" id="GO:0003677">
    <property type="term" value="F:DNA binding"/>
    <property type="evidence" value="ECO:0007669"/>
    <property type="project" value="UniProtKB-KW"/>
</dbReference>
<evidence type="ECO:0000313" key="11">
    <source>
        <dbReference type="Proteomes" id="UP000561011"/>
    </source>
</evidence>
<evidence type="ECO:0000256" key="5">
    <source>
        <dbReference type="ARBA" id="ARBA00023163"/>
    </source>
</evidence>
<dbReference type="InterPro" id="IPR027383">
    <property type="entry name" value="Znf_put"/>
</dbReference>
<dbReference type="Proteomes" id="UP000561011">
    <property type="component" value="Unassembled WGS sequence"/>
</dbReference>
<feature type="region of interest" description="Disordered" evidence="6">
    <location>
        <begin position="351"/>
        <end position="479"/>
    </location>
</feature>
<dbReference type="AlphaFoldDB" id="A0A853EWU5"/>
<keyword evidence="5" id="KW-0804">Transcription</keyword>
<comment type="caution">
    <text evidence="10">The sequence shown here is derived from an EMBL/GenBank/DDBJ whole genome shotgun (WGS) entry which is preliminary data.</text>
</comment>
<gene>
    <name evidence="10" type="ORF">HZZ10_09750</name>
</gene>
<dbReference type="GO" id="GO:0006352">
    <property type="term" value="P:DNA-templated transcription initiation"/>
    <property type="evidence" value="ECO:0007669"/>
    <property type="project" value="InterPro"/>
</dbReference>
<evidence type="ECO:0000259" key="8">
    <source>
        <dbReference type="Pfam" id="PF04542"/>
    </source>
</evidence>
<keyword evidence="7" id="KW-0472">Membrane</keyword>
<evidence type="ECO:0000256" key="6">
    <source>
        <dbReference type="SAM" id="MobiDB-lite"/>
    </source>
</evidence>